<dbReference type="Pfam" id="PF12705">
    <property type="entry name" value="PDDEXK_1"/>
    <property type="match status" value="1"/>
</dbReference>
<dbReference type="InterPro" id="IPR011604">
    <property type="entry name" value="PDDEXK-like_dom_sf"/>
</dbReference>
<gene>
    <name evidence="2" type="ORF">TM448A00237_0032</name>
    <name evidence="3" type="ORF">TM448B01100_0024</name>
</gene>
<feature type="domain" description="PD-(D/E)XK endonuclease-like" evidence="1">
    <location>
        <begin position="75"/>
        <end position="234"/>
    </location>
</feature>
<dbReference type="InterPro" id="IPR038726">
    <property type="entry name" value="PDDEXK_AddAB-type"/>
</dbReference>
<sequence length="249" mass="28998">MKVENQRIVYDFYEAVEVYLRNKVENKDNEYYSQNIHVSSLDNCERQVVYDYYKFPRRQRTLAELITLDVGTYLHTVMDEALQASDKFEVVHNELKLTEGLPEMFSGRCDNVITHKPTGKKILQDTKSVRAGAFKYFDNLVKESYKKQINTYLYGLEKMGIDIDLLLITIFDRGGSNRPHITEVDRKPAEEIEALFAKYSKAVIRYGADKILPPMLDELLDAEKYWQCSYCLFQGLTCPQVISEKKKGK</sequence>
<evidence type="ECO:0000259" key="1">
    <source>
        <dbReference type="Pfam" id="PF12705"/>
    </source>
</evidence>
<evidence type="ECO:0000313" key="3">
    <source>
        <dbReference type="EMBL" id="QJH97878.1"/>
    </source>
</evidence>
<dbReference type="EMBL" id="MT143990">
    <property type="protein sequence ID" value="QJA45426.1"/>
    <property type="molecule type" value="Genomic_DNA"/>
</dbReference>
<reference evidence="2" key="1">
    <citation type="submission" date="2020-03" db="EMBL/GenBank/DDBJ databases">
        <title>The deep terrestrial virosphere.</title>
        <authorList>
            <person name="Holmfeldt K."/>
            <person name="Nilsson E."/>
            <person name="Simone D."/>
            <person name="Lopez-Fernandez M."/>
            <person name="Wu X."/>
            <person name="de Brujin I."/>
            <person name="Lundin D."/>
            <person name="Andersson A."/>
            <person name="Bertilsson S."/>
            <person name="Dopson M."/>
        </authorList>
    </citation>
    <scope>NUCLEOTIDE SEQUENCE</scope>
    <source>
        <strain evidence="2">TM448A00237</strain>
        <strain evidence="3">TM448B01100</strain>
    </source>
</reference>
<dbReference type="AlphaFoldDB" id="A0A6H1ZBY7"/>
<organism evidence="2">
    <name type="scientific">viral metagenome</name>
    <dbReference type="NCBI Taxonomy" id="1070528"/>
    <lineage>
        <taxon>unclassified sequences</taxon>
        <taxon>metagenomes</taxon>
        <taxon>organismal metagenomes</taxon>
    </lineage>
</organism>
<protein>
    <submittedName>
        <fullName evidence="2">Putative PD-(D/E)XK nuclease superfamily protein</fullName>
    </submittedName>
</protein>
<proteinExistence type="predicted"/>
<dbReference type="EMBL" id="MT144705">
    <property type="protein sequence ID" value="QJH97878.1"/>
    <property type="molecule type" value="Genomic_DNA"/>
</dbReference>
<evidence type="ECO:0000313" key="2">
    <source>
        <dbReference type="EMBL" id="QJA45426.1"/>
    </source>
</evidence>
<name>A0A6H1ZBY7_9ZZZZ</name>
<accession>A0A6H1ZBY7</accession>
<dbReference type="Gene3D" id="3.90.320.10">
    <property type="match status" value="1"/>
</dbReference>